<feature type="transmembrane region" description="Helical" evidence="8">
    <location>
        <begin position="258"/>
        <end position="276"/>
    </location>
</feature>
<feature type="region of interest" description="Disordered" evidence="7">
    <location>
        <begin position="1"/>
        <end position="24"/>
    </location>
</feature>
<evidence type="ECO:0000259" key="9">
    <source>
        <dbReference type="PROSITE" id="PS50850"/>
    </source>
</evidence>
<feature type="transmembrane region" description="Helical" evidence="8">
    <location>
        <begin position="163"/>
        <end position="184"/>
    </location>
</feature>
<keyword evidence="3" id="KW-1003">Cell membrane</keyword>
<organism evidence="10 11">
    <name type="scientific">Terrabacter ginsenosidimutans</name>
    <dbReference type="NCBI Taxonomy" id="490575"/>
    <lineage>
        <taxon>Bacteria</taxon>
        <taxon>Bacillati</taxon>
        <taxon>Actinomycetota</taxon>
        <taxon>Actinomycetes</taxon>
        <taxon>Micrococcales</taxon>
        <taxon>Intrasporangiaceae</taxon>
        <taxon>Terrabacter</taxon>
    </lineage>
</organism>
<reference evidence="11" key="1">
    <citation type="journal article" date="2019" name="Int. J. Syst. Evol. Microbiol.">
        <title>The Global Catalogue of Microorganisms (GCM) 10K type strain sequencing project: providing services to taxonomists for standard genome sequencing and annotation.</title>
        <authorList>
            <consortium name="The Broad Institute Genomics Platform"/>
            <consortium name="The Broad Institute Genome Sequencing Center for Infectious Disease"/>
            <person name="Wu L."/>
            <person name="Ma J."/>
        </authorList>
    </citation>
    <scope>NUCLEOTIDE SEQUENCE [LARGE SCALE GENOMIC DNA]</scope>
    <source>
        <strain evidence="11">JCM 17125</strain>
    </source>
</reference>
<feature type="domain" description="Major facilitator superfamily (MFS) profile" evidence="9">
    <location>
        <begin position="37"/>
        <end position="559"/>
    </location>
</feature>
<sequence length="580" mass="60712">MSDTTAEPPRVDATADAPAGAGPDARPVLSHKEIVTILVGLMMGMFLAALDQTIVASAMRVIADDLNDLAGQAWVTTAYLITATITTPLYGKLGDIYGRKKLFIFAITIFTIGSMLCTLSWSIPSLAAFRAVQGIGAGGLFSLALAIIGDIVPPRERAKYQGYFLAVFGTSSVLGPVIGGFFAGQETLLGVTGWRWVFLVNVPIAVAALIVVTRTLHLRHTRLDHRIDYWGALSLSVALVPLLIVAEQGRAWGWGSPTSITCYAIGLAGLVAFFLVERSMGEEALIPLRLFTNRTVASSSVASVFIGMGMFGGLAAIPLYLQIVKGSTPTQAGLQLLPMTLGIMAGSIVSGQLISRTGRYRHFPIMGAAILVLSLFAFHFVGADTPLWKTMIVMFFFGIGLGFNFQPLTLAVQNAVDRRDMGVATSSATFTRQIGGTLGTAVFLSILFSQAGTKISEAFAAIAPTPAFQAALRNPTGGDPAANKAFIEQLQAAQQSGGSGAGVGGAALSDSSFINQLDPALAKPFLVGFSDAMSVVFIVAAGVLVLAFIATLFLPNIDLGPKPGQAAAKDEDVVVAPAAH</sequence>
<dbReference type="PANTHER" id="PTHR23501:SF197">
    <property type="entry name" value="COMD"/>
    <property type="match status" value="1"/>
</dbReference>
<evidence type="ECO:0000256" key="7">
    <source>
        <dbReference type="SAM" id="MobiDB-lite"/>
    </source>
</evidence>
<feature type="compositionally biased region" description="Low complexity" evidence="7">
    <location>
        <begin position="12"/>
        <end position="24"/>
    </location>
</feature>
<proteinExistence type="predicted"/>
<keyword evidence="2" id="KW-0813">Transport</keyword>
<evidence type="ECO:0000256" key="2">
    <source>
        <dbReference type="ARBA" id="ARBA00022448"/>
    </source>
</evidence>
<comment type="subcellular location">
    <subcellularLocation>
        <location evidence="1">Cell membrane</location>
        <topology evidence="1">Multi-pass membrane protein</topology>
    </subcellularLocation>
</comment>
<dbReference type="InterPro" id="IPR011701">
    <property type="entry name" value="MFS"/>
</dbReference>
<feature type="transmembrane region" description="Helical" evidence="8">
    <location>
        <begin position="102"/>
        <end position="123"/>
    </location>
</feature>
<dbReference type="RefSeq" id="WP_142179315.1">
    <property type="nucleotide sequence ID" value="NZ_BAABDC010000003.1"/>
</dbReference>
<dbReference type="Gene3D" id="1.20.1720.10">
    <property type="entry name" value="Multidrug resistance protein D"/>
    <property type="match status" value="1"/>
</dbReference>
<feature type="transmembrane region" description="Helical" evidence="8">
    <location>
        <begin position="363"/>
        <end position="381"/>
    </location>
</feature>
<keyword evidence="4 8" id="KW-0812">Transmembrane</keyword>
<name>A0ABP7DL70_9MICO</name>
<feature type="transmembrane region" description="Helical" evidence="8">
    <location>
        <begin position="532"/>
        <end position="554"/>
    </location>
</feature>
<feature type="transmembrane region" description="Helical" evidence="8">
    <location>
        <begin position="296"/>
        <end position="320"/>
    </location>
</feature>
<evidence type="ECO:0000256" key="3">
    <source>
        <dbReference type="ARBA" id="ARBA00022475"/>
    </source>
</evidence>
<evidence type="ECO:0000256" key="8">
    <source>
        <dbReference type="SAM" id="Phobius"/>
    </source>
</evidence>
<dbReference type="PANTHER" id="PTHR23501">
    <property type="entry name" value="MAJOR FACILITATOR SUPERFAMILY"/>
    <property type="match status" value="1"/>
</dbReference>
<dbReference type="EMBL" id="BAABDC010000003">
    <property type="protein sequence ID" value="GAA3705953.1"/>
    <property type="molecule type" value="Genomic_DNA"/>
</dbReference>
<dbReference type="InterPro" id="IPR020846">
    <property type="entry name" value="MFS_dom"/>
</dbReference>
<protein>
    <submittedName>
        <fullName evidence="10">MDR family MFS transporter</fullName>
    </submittedName>
</protein>
<evidence type="ECO:0000256" key="6">
    <source>
        <dbReference type="ARBA" id="ARBA00023136"/>
    </source>
</evidence>
<evidence type="ECO:0000256" key="1">
    <source>
        <dbReference type="ARBA" id="ARBA00004651"/>
    </source>
</evidence>
<dbReference type="NCBIfam" id="TIGR00711">
    <property type="entry name" value="efflux_EmrB"/>
    <property type="match status" value="1"/>
</dbReference>
<dbReference type="InterPro" id="IPR036259">
    <property type="entry name" value="MFS_trans_sf"/>
</dbReference>
<evidence type="ECO:0000256" key="4">
    <source>
        <dbReference type="ARBA" id="ARBA00022692"/>
    </source>
</evidence>
<dbReference type="Pfam" id="PF07690">
    <property type="entry name" value="MFS_1"/>
    <property type="match status" value="1"/>
</dbReference>
<dbReference type="Gene3D" id="1.20.1250.20">
    <property type="entry name" value="MFS general substrate transporter like domains"/>
    <property type="match status" value="1"/>
</dbReference>
<dbReference type="Proteomes" id="UP001501468">
    <property type="component" value="Unassembled WGS sequence"/>
</dbReference>
<keyword evidence="5 8" id="KW-1133">Transmembrane helix</keyword>
<keyword evidence="11" id="KW-1185">Reference proteome</keyword>
<comment type="caution">
    <text evidence="10">The sequence shown here is derived from an EMBL/GenBank/DDBJ whole genome shotgun (WGS) entry which is preliminary data.</text>
</comment>
<accession>A0ABP7DL70</accession>
<feature type="transmembrane region" description="Helical" evidence="8">
    <location>
        <begin position="129"/>
        <end position="151"/>
    </location>
</feature>
<feature type="transmembrane region" description="Helical" evidence="8">
    <location>
        <begin position="229"/>
        <end position="246"/>
    </location>
</feature>
<evidence type="ECO:0000313" key="11">
    <source>
        <dbReference type="Proteomes" id="UP001501468"/>
    </source>
</evidence>
<dbReference type="CDD" id="cd17502">
    <property type="entry name" value="MFS_Azr1_MDR_like"/>
    <property type="match status" value="1"/>
</dbReference>
<feature type="transmembrane region" description="Helical" evidence="8">
    <location>
        <begin position="332"/>
        <end position="351"/>
    </location>
</feature>
<evidence type="ECO:0000313" key="10">
    <source>
        <dbReference type="EMBL" id="GAA3705953.1"/>
    </source>
</evidence>
<feature type="transmembrane region" description="Helical" evidence="8">
    <location>
        <begin position="196"/>
        <end position="217"/>
    </location>
</feature>
<keyword evidence="6 8" id="KW-0472">Membrane</keyword>
<evidence type="ECO:0000256" key="5">
    <source>
        <dbReference type="ARBA" id="ARBA00022989"/>
    </source>
</evidence>
<dbReference type="InterPro" id="IPR004638">
    <property type="entry name" value="EmrB-like"/>
</dbReference>
<feature type="transmembrane region" description="Helical" evidence="8">
    <location>
        <begin position="71"/>
        <end position="90"/>
    </location>
</feature>
<feature type="transmembrane region" description="Helical" evidence="8">
    <location>
        <begin position="387"/>
        <end position="412"/>
    </location>
</feature>
<dbReference type="PROSITE" id="PS50850">
    <property type="entry name" value="MFS"/>
    <property type="match status" value="1"/>
</dbReference>
<feature type="transmembrane region" description="Helical" evidence="8">
    <location>
        <begin position="34"/>
        <end position="59"/>
    </location>
</feature>
<dbReference type="SUPFAM" id="SSF103473">
    <property type="entry name" value="MFS general substrate transporter"/>
    <property type="match status" value="1"/>
</dbReference>
<gene>
    <name evidence="10" type="ORF">GCM10022399_23400</name>
</gene>